<dbReference type="Pfam" id="PF06133">
    <property type="entry name" value="Com_YlbF"/>
    <property type="match status" value="1"/>
</dbReference>
<evidence type="ECO:0000313" key="1">
    <source>
        <dbReference type="EMBL" id="MCX7571459.1"/>
    </source>
</evidence>
<organism evidence="1 2">
    <name type="scientific">Tumebacillus lacus</name>
    <dbReference type="NCBI Taxonomy" id="2995335"/>
    <lineage>
        <taxon>Bacteria</taxon>
        <taxon>Bacillati</taxon>
        <taxon>Bacillota</taxon>
        <taxon>Bacilli</taxon>
        <taxon>Bacillales</taxon>
        <taxon>Alicyclobacillaceae</taxon>
        <taxon>Tumebacillus</taxon>
    </lineage>
</organism>
<dbReference type="InterPro" id="IPR016783">
    <property type="entry name" value="Biofilm_formation_YmcA"/>
</dbReference>
<gene>
    <name evidence="1" type="ORF">OS242_16040</name>
</gene>
<reference evidence="1 2" key="1">
    <citation type="submission" date="2022-11" db="EMBL/GenBank/DDBJ databases">
        <title>Study of microbial diversity in lake waters.</title>
        <authorList>
            <person name="Zhang J."/>
        </authorList>
    </citation>
    <scope>NUCLEOTIDE SEQUENCE [LARGE SCALE GENOMIC DNA]</scope>
    <source>
        <strain evidence="1 2">DT12</strain>
    </source>
</reference>
<dbReference type="InterPro" id="IPR052767">
    <property type="entry name" value="Bact_com_dev_regulator"/>
</dbReference>
<accession>A0ABT3X9N6</accession>
<dbReference type="InterPro" id="IPR023378">
    <property type="entry name" value="YheA/YmcA-like_dom_sf"/>
</dbReference>
<protein>
    <submittedName>
        <fullName evidence="1">YlbF family regulator</fullName>
    </submittedName>
</protein>
<dbReference type="PANTHER" id="PTHR38448">
    <property type="entry name" value="REGULATORY PROTEIN YLBF-RELATED"/>
    <property type="match status" value="1"/>
</dbReference>
<evidence type="ECO:0000313" key="2">
    <source>
        <dbReference type="Proteomes" id="UP001208017"/>
    </source>
</evidence>
<comment type="caution">
    <text evidence="1">The sequence shown here is derived from an EMBL/GenBank/DDBJ whole genome shotgun (WGS) entry which is preliminary data.</text>
</comment>
<keyword evidence="2" id="KW-1185">Reference proteome</keyword>
<dbReference type="PANTHER" id="PTHR38448:SF1">
    <property type="entry name" value="YLBF FAMILY REGULATOR"/>
    <property type="match status" value="1"/>
</dbReference>
<sequence length="117" mass="13076">MTILDRNEIWAQAFELGQLILDSPEVTAYKAAEQAMNDHPVISVKVRQFRDLQDQYERLSEHGTGSHLDGLRADIKKLSAELDAYPEVQAYKTAMGKVDELLESITKLIAGTISDSL</sequence>
<dbReference type="Proteomes" id="UP001208017">
    <property type="component" value="Unassembled WGS sequence"/>
</dbReference>
<proteinExistence type="predicted"/>
<dbReference type="RefSeq" id="WP_267152710.1">
    <property type="nucleotide sequence ID" value="NZ_JAPMLT010000011.1"/>
</dbReference>
<dbReference type="EMBL" id="JAPMLT010000011">
    <property type="protein sequence ID" value="MCX7571459.1"/>
    <property type="molecule type" value="Genomic_DNA"/>
</dbReference>
<dbReference type="SUPFAM" id="SSF158622">
    <property type="entry name" value="YheA/YmcA-like"/>
    <property type="match status" value="1"/>
</dbReference>
<dbReference type="InterPro" id="IPR010368">
    <property type="entry name" value="Com_YlbF"/>
</dbReference>
<name>A0ABT3X9N6_9BACL</name>
<dbReference type="PIRSF" id="PIRSF021287">
    <property type="entry name" value="Biofilm_formation_YmcA"/>
    <property type="match status" value="1"/>
</dbReference>
<dbReference type="Gene3D" id="1.20.1500.10">
    <property type="entry name" value="YheA/YmcA-like"/>
    <property type="match status" value="1"/>
</dbReference>